<dbReference type="KEGG" id="nio:NITINOP_2389"/>
<dbReference type="EMBL" id="LN885086">
    <property type="protein sequence ID" value="CUQ67361.1"/>
    <property type="molecule type" value="Genomic_DNA"/>
</dbReference>
<proteinExistence type="predicted"/>
<evidence type="ECO:0000313" key="2">
    <source>
        <dbReference type="Proteomes" id="UP000066284"/>
    </source>
</evidence>
<name>A0A0S4KSB7_9BACT</name>
<evidence type="ECO:0000313" key="1">
    <source>
        <dbReference type="EMBL" id="CUQ67361.1"/>
    </source>
</evidence>
<reference evidence="2" key="1">
    <citation type="submission" date="2015-09" db="EMBL/GenBank/DDBJ databases">
        <authorList>
            <person name="Daims H."/>
        </authorList>
    </citation>
    <scope>NUCLEOTIDE SEQUENCE [LARGE SCALE GENOMIC DNA]</scope>
</reference>
<keyword evidence="2" id="KW-1185">Reference proteome</keyword>
<dbReference type="Proteomes" id="UP000066284">
    <property type="component" value="Chromosome 1"/>
</dbReference>
<accession>A0A0S4KSB7</accession>
<organism evidence="1 2">
    <name type="scientific">Candidatus Nitrospira inopinata</name>
    <dbReference type="NCBI Taxonomy" id="1715989"/>
    <lineage>
        <taxon>Bacteria</taxon>
        <taxon>Pseudomonadati</taxon>
        <taxon>Nitrospirota</taxon>
        <taxon>Nitrospiria</taxon>
        <taxon>Nitrospirales</taxon>
        <taxon>Nitrospiraceae</taxon>
        <taxon>Nitrospira</taxon>
    </lineage>
</organism>
<dbReference type="STRING" id="1715989.NITINOP_2389"/>
<sequence length="429" mass="46262">MSSCVAHAQVPYGPGGVPQLQSPSAVVGDLGAAVGELGPLRVIPTLMVSERYDSNILAFRGIGGPQWDFVTDVFPGARVIHSNDYIDWTLTGQAIASIYVNNPGLNYVGAQGSFMTVLDKMSERLIRGLGLRVSGTVLYYPEQPSFVSPQALQSDFIRGIQARRNNAISNTTTVQGAYTVNPLVQVTSSYSYQTMRFLGQTDYGDTGPPVPLFDLTTHGMTAGSTYLVLPSQRIGILYSYREMMFGSSTGDGLVGERFGGRSFAVHGANATWSGEFGREWRAEVSPGFSLATQFPDRLLWTINASLHWIGRQKSASVSFSRGLYPSFFGEAALLASNVVSGSASYRFSQKWEVALGANYAVNTRSETGAGATPLRFESIGVNGTLRYSLYRGISAAITGSHGDFTIEQSGSTLSYDRQVGMLTLTAEWN</sequence>
<protein>
    <submittedName>
        <fullName evidence="1">Uncharacterized protein</fullName>
    </submittedName>
</protein>
<dbReference type="AlphaFoldDB" id="A0A0S4KSB7"/>
<gene>
    <name evidence="1" type="ORF">NITINOP_2389</name>
</gene>